<evidence type="ECO:0000313" key="2">
    <source>
        <dbReference type="WBParaSite" id="Gr19_v10_g3471.t2"/>
    </source>
</evidence>
<evidence type="ECO:0000313" key="1">
    <source>
        <dbReference type="Proteomes" id="UP000887572"/>
    </source>
</evidence>
<name>A0A914HSX5_GLORO</name>
<dbReference type="AlphaFoldDB" id="A0A914HSX5"/>
<dbReference type="WBParaSite" id="Gr19_v10_g3471.t2">
    <property type="protein sequence ID" value="Gr19_v10_g3471.t2"/>
    <property type="gene ID" value="Gr19_v10_g3471"/>
</dbReference>
<proteinExistence type="predicted"/>
<organism evidence="1 2">
    <name type="scientific">Globodera rostochiensis</name>
    <name type="common">Golden nematode worm</name>
    <name type="synonym">Heterodera rostochiensis</name>
    <dbReference type="NCBI Taxonomy" id="31243"/>
    <lineage>
        <taxon>Eukaryota</taxon>
        <taxon>Metazoa</taxon>
        <taxon>Ecdysozoa</taxon>
        <taxon>Nematoda</taxon>
        <taxon>Chromadorea</taxon>
        <taxon>Rhabditida</taxon>
        <taxon>Tylenchina</taxon>
        <taxon>Tylenchomorpha</taxon>
        <taxon>Tylenchoidea</taxon>
        <taxon>Heteroderidae</taxon>
        <taxon>Heteroderinae</taxon>
        <taxon>Globodera</taxon>
    </lineage>
</organism>
<keyword evidence="1" id="KW-1185">Reference proteome</keyword>
<reference evidence="2" key="1">
    <citation type="submission" date="2022-11" db="UniProtKB">
        <authorList>
            <consortium name="WormBaseParasite"/>
        </authorList>
    </citation>
    <scope>IDENTIFICATION</scope>
</reference>
<protein>
    <submittedName>
        <fullName evidence="2">Uncharacterized protein</fullName>
    </submittedName>
</protein>
<accession>A0A914HSX5</accession>
<sequence length="329" mass="36965">MDNIFKYDVEEQRIIRNVKPWKLDPHCFKEVKISALARRVDENTLIVMDSLRAMKVQLAVEPVQMCRIFAKIDADGLQIDDAFGHQRILLGQTFDRSQFNEGHTAQAHARVIRLKRDEAVSLLFNAFERTSSKDCVPCGLQPKKMVTLMERAVVKFKPVNAHHEHQIVCLADCQPPNSTDYMRMTIAQIQRVSQPKKMVTLMERAVVKFKPVNAHHEHQHLRLADLSRFNSNAAGGCVGGKQRTNAPTATGASGAVLVRGSAAHFSFHFVCEEPPEPSWLGEVPHIFHFISLCLRGASGAVLVRGSAAHFSFHFVCEEPPEPSWSDEPQ</sequence>
<dbReference type="Proteomes" id="UP000887572">
    <property type="component" value="Unplaced"/>
</dbReference>